<proteinExistence type="predicted"/>
<name>A0A0P6HF64_9CRUS</name>
<dbReference type="EMBL" id="GDIQ01019957">
    <property type="protein sequence ID" value="JAN74780.1"/>
    <property type="molecule type" value="Transcribed_RNA"/>
</dbReference>
<evidence type="ECO:0000313" key="1">
    <source>
        <dbReference type="EMBL" id="JAN74780.1"/>
    </source>
</evidence>
<organism evidence="1">
    <name type="scientific">Daphnia magna</name>
    <dbReference type="NCBI Taxonomy" id="35525"/>
    <lineage>
        <taxon>Eukaryota</taxon>
        <taxon>Metazoa</taxon>
        <taxon>Ecdysozoa</taxon>
        <taxon>Arthropoda</taxon>
        <taxon>Crustacea</taxon>
        <taxon>Branchiopoda</taxon>
        <taxon>Diplostraca</taxon>
        <taxon>Cladocera</taxon>
        <taxon>Anomopoda</taxon>
        <taxon>Daphniidae</taxon>
        <taxon>Daphnia</taxon>
    </lineage>
</organism>
<sequence length="95" mass="11024">MLTQISTLTLRRDKHKNCYCLLEHADYHFLADILKIEFPVQRLACTKNFSRFFSLQRELCGLNKALNESGETIPMMAKEQNKSTSGTCLKYDTFL</sequence>
<accession>A0A0P6HF64</accession>
<protein>
    <submittedName>
        <fullName evidence="1">Uncharacterized protein</fullName>
    </submittedName>
</protein>
<reference evidence="1" key="1">
    <citation type="submission" date="2015-10" db="EMBL/GenBank/DDBJ databases">
        <title>EvidentialGene: Evidence-directed Construction of Complete mRNA Transcriptomes without Genomes.</title>
        <authorList>
            <person name="Gilbert D.G."/>
        </authorList>
    </citation>
    <scope>NUCLEOTIDE SEQUENCE</scope>
</reference>
<dbReference type="AlphaFoldDB" id="A0A0P6HF64"/>